<reference evidence="1 2" key="1">
    <citation type="submission" date="2019-10" db="EMBL/GenBank/DDBJ databases">
        <title>Rubrobacter sp nov SCSIO 52915 isolated from a deep-sea sediment in the South China Sea.</title>
        <authorList>
            <person name="Chen R.W."/>
        </authorList>
    </citation>
    <scope>NUCLEOTIDE SEQUENCE [LARGE SCALE GENOMIC DNA]</scope>
    <source>
        <strain evidence="1 2">SCSIO 52915</strain>
    </source>
</reference>
<evidence type="ECO:0008006" key="3">
    <source>
        <dbReference type="Google" id="ProtNLM"/>
    </source>
</evidence>
<keyword evidence="2" id="KW-1185">Reference proteome</keyword>
<sequence>MRFAAARFVSAAYGYSGRDEDAYNQGVGATVVWPAFYESPGAAEIERYAAQVGKTGTESAALLTRFDVEKTTPDTAEGYARFETGGGYGPDGELAGKKLAYRQRMVLARSGSVWKVRAAEKVEETR</sequence>
<proteinExistence type="predicted"/>
<dbReference type="Proteomes" id="UP000502706">
    <property type="component" value="Chromosome"/>
</dbReference>
<protein>
    <recommendedName>
        <fullName evidence="3">SnoaL-like domain-containing protein</fullName>
    </recommendedName>
</protein>
<dbReference type="Gene3D" id="3.10.450.50">
    <property type="match status" value="1"/>
</dbReference>
<dbReference type="AlphaFoldDB" id="A0A6G8PVT9"/>
<name>A0A6G8PVT9_9ACTN</name>
<organism evidence="1 2">
    <name type="scientific">Rubrobacter marinus</name>
    <dbReference type="NCBI Taxonomy" id="2653852"/>
    <lineage>
        <taxon>Bacteria</taxon>
        <taxon>Bacillati</taxon>
        <taxon>Actinomycetota</taxon>
        <taxon>Rubrobacteria</taxon>
        <taxon>Rubrobacterales</taxon>
        <taxon>Rubrobacteraceae</taxon>
        <taxon>Rubrobacter</taxon>
    </lineage>
</organism>
<dbReference type="KEGG" id="rmar:GBA65_07080"/>
<dbReference type="EMBL" id="CP045121">
    <property type="protein sequence ID" value="QIN78318.1"/>
    <property type="molecule type" value="Genomic_DNA"/>
</dbReference>
<dbReference type="RefSeq" id="WP_166395995.1">
    <property type="nucleotide sequence ID" value="NZ_CP045121.1"/>
</dbReference>
<evidence type="ECO:0000313" key="1">
    <source>
        <dbReference type="EMBL" id="QIN78318.1"/>
    </source>
</evidence>
<evidence type="ECO:0000313" key="2">
    <source>
        <dbReference type="Proteomes" id="UP000502706"/>
    </source>
</evidence>
<gene>
    <name evidence="1" type="ORF">GBA65_07080</name>
</gene>
<accession>A0A6G8PVT9</accession>